<reference evidence="1 2" key="1">
    <citation type="journal article" date="2019" name="Sci. Rep.">
        <title>Orb-weaving spider Araneus ventricosus genome elucidates the spidroin gene catalogue.</title>
        <authorList>
            <person name="Kono N."/>
            <person name="Nakamura H."/>
            <person name="Ohtoshi R."/>
            <person name="Moran D.A.P."/>
            <person name="Shinohara A."/>
            <person name="Yoshida Y."/>
            <person name="Fujiwara M."/>
            <person name="Mori M."/>
            <person name="Tomita M."/>
            <person name="Arakawa K."/>
        </authorList>
    </citation>
    <scope>NUCLEOTIDE SEQUENCE [LARGE SCALE GENOMIC DNA]</scope>
</reference>
<keyword evidence="2" id="KW-1185">Reference proteome</keyword>
<comment type="caution">
    <text evidence="1">The sequence shown here is derived from an EMBL/GenBank/DDBJ whole genome shotgun (WGS) entry which is preliminary data.</text>
</comment>
<dbReference type="Proteomes" id="UP000499080">
    <property type="component" value="Unassembled WGS sequence"/>
</dbReference>
<protein>
    <submittedName>
        <fullName evidence="1">Uncharacterized protein</fullName>
    </submittedName>
</protein>
<name>A0A4Y2BJ56_ARAVE</name>
<organism evidence="1 2">
    <name type="scientific">Araneus ventricosus</name>
    <name type="common">Orbweaver spider</name>
    <name type="synonym">Epeira ventricosa</name>
    <dbReference type="NCBI Taxonomy" id="182803"/>
    <lineage>
        <taxon>Eukaryota</taxon>
        <taxon>Metazoa</taxon>
        <taxon>Ecdysozoa</taxon>
        <taxon>Arthropoda</taxon>
        <taxon>Chelicerata</taxon>
        <taxon>Arachnida</taxon>
        <taxon>Araneae</taxon>
        <taxon>Araneomorphae</taxon>
        <taxon>Entelegynae</taxon>
        <taxon>Araneoidea</taxon>
        <taxon>Araneidae</taxon>
        <taxon>Araneus</taxon>
    </lineage>
</organism>
<dbReference type="EMBL" id="BGPR01083389">
    <property type="protein sequence ID" value="GBL91194.1"/>
    <property type="molecule type" value="Genomic_DNA"/>
</dbReference>
<evidence type="ECO:0000313" key="1">
    <source>
        <dbReference type="EMBL" id="GBL91194.1"/>
    </source>
</evidence>
<proteinExistence type="predicted"/>
<sequence length="108" mass="12420">MKFRNSHLLDISTRHHLTEELCWCTIGRIEAGQNQSYVARWLNLSPFVIQGLWDAFLRAESVPIRYSRGRPRATSAADDFCLLCVAICKEAQSRYITSDVLLHRPLKS</sequence>
<gene>
    <name evidence="1" type="ORF">AVEN_58490_1</name>
</gene>
<accession>A0A4Y2BJ56</accession>
<evidence type="ECO:0000313" key="2">
    <source>
        <dbReference type="Proteomes" id="UP000499080"/>
    </source>
</evidence>
<dbReference type="AlphaFoldDB" id="A0A4Y2BJ56"/>